<dbReference type="SUPFAM" id="SSF160904">
    <property type="entry name" value="Jann2411-like"/>
    <property type="match status" value="1"/>
</dbReference>
<feature type="domain" description="Zinc finger CGNR" evidence="1">
    <location>
        <begin position="151"/>
        <end position="194"/>
    </location>
</feature>
<dbReference type="PANTHER" id="PTHR35525:SF3">
    <property type="entry name" value="BLL6575 PROTEIN"/>
    <property type="match status" value="1"/>
</dbReference>
<reference evidence="3" key="1">
    <citation type="submission" date="2016-10" db="EMBL/GenBank/DDBJ databases">
        <authorList>
            <person name="Varghese N."/>
        </authorList>
    </citation>
    <scope>NUCLEOTIDE SEQUENCE [LARGE SCALE GENOMIC DNA]</scope>
    <source>
        <strain evidence="3">DSM 44719</strain>
    </source>
</reference>
<dbReference type="InterPro" id="IPR023286">
    <property type="entry name" value="ABATE_dom_sf"/>
</dbReference>
<proteinExistence type="predicted"/>
<evidence type="ECO:0000313" key="3">
    <source>
        <dbReference type="Proteomes" id="UP000183407"/>
    </source>
</evidence>
<organism evidence="2 3">
    <name type="scientific">Rhodococcus jostii</name>
    <dbReference type="NCBI Taxonomy" id="132919"/>
    <lineage>
        <taxon>Bacteria</taxon>
        <taxon>Bacillati</taxon>
        <taxon>Actinomycetota</taxon>
        <taxon>Actinomycetes</taxon>
        <taxon>Mycobacteriales</taxon>
        <taxon>Nocardiaceae</taxon>
        <taxon>Rhodococcus</taxon>
    </lineage>
</organism>
<dbReference type="Pfam" id="PF07336">
    <property type="entry name" value="ABATE"/>
    <property type="match status" value="1"/>
</dbReference>
<dbReference type="Pfam" id="PF11706">
    <property type="entry name" value="zf-CGNR"/>
    <property type="match status" value="1"/>
</dbReference>
<dbReference type="OrthoDB" id="123307at2"/>
<gene>
    <name evidence="2" type="ORF">SAMN04490220_7183</name>
</gene>
<sequence>MSRPPVMETKDQRRLGFPFRSGSLCLDFVATVAKRDMNDREMLVDAESLQTWFYVAGLPAAQEPLDESRLVDARDLREALNTLTRARVDGLRPAPAAVDILNSAASIATPAPVLAYDAGTVRPVDPVPVESVLSVVARDAIDLFSGEYKNRIRRCLGHECSLYFVDRSRQGARRWCSMAACGEKASSAAYRRRHGATR</sequence>
<accession>A0A1H5HEX3</accession>
<dbReference type="InterPro" id="IPR010852">
    <property type="entry name" value="ABATE"/>
</dbReference>
<evidence type="ECO:0000259" key="1">
    <source>
        <dbReference type="Pfam" id="PF11706"/>
    </source>
</evidence>
<dbReference type="Proteomes" id="UP000183407">
    <property type="component" value="Unassembled WGS sequence"/>
</dbReference>
<dbReference type="PANTHER" id="PTHR35525">
    <property type="entry name" value="BLL6575 PROTEIN"/>
    <property type="match status" value="1"/>
</dbReference>
<protein>
    <submittedName>
        <fullName evidence="2">Conserved protein containing a Zn-ribbon-like motif, possibly RNA-binding</fullName>
    </submittedName>
</protein>
<dbReference type="InterPro" id="IPR021005">
    <property type="entry name" value="Znf_CGNR"/>
</dbReference>
<dbReference type="Gene3D" id="1.10.3300.10">
    <property type="entry name" value="Jann2411-like domain"/>
    <property type="match status" value="1"/>
</dbReference>
<dbReference type="AlphaFoldDB" id="A0A1H5HEX3"/>
<evidence type="ECO:0000313" key="2">
    <source>
        <dbReference type="EMBL" id="SEE26517.1"/>
    </source>
</evidence>
<dbReference type="EMBL" id="FNTL01000004">
    <property type="protein sequence ID" value="SEE26517.1"/>
    <property type="molecule type" value="Genomic_DNA"/>
</dbReference>
<name>A0A1H5HEX3_RHOJO</name>